<feature type="domain" description="Condensation" evidence="1">
    <location>
        <begin position="3"/>
        <end position="186"/>
    </location>
</feature>
<dbReference type="PANTHER" id="PTHR45398:SF1">
    <property type="entry name" value="ENZYME, PUTATIVE (JCVI)-RELATED"/>
    <property type="match status" value="1"/>
</dbReference>
<feature type="non-terminal residue" evidence="2">
    <location>
        <position position="1"/>
    </location>
</feature>
<dbReference type="GO" id="GO:0003824">
    <property type="term" value="F:catalytic activity"/>
    <property type="evidence" value="ECO:0007669"/>
    <property type="project" value="InterPro"/>
</dbReference>
<accession>A0A6B3NA70</accession>
<organism evidence="2">
    <name type="scientific">Symploca sp. SIO1C4</name>
    <dbReference type="NCBI Taxonomy" id="2607765"/>
    <lineage>
        <taxon>Bacteria</taxon>
        <taxon>Bacillati</taxon>
        <taxon>Cyanobacteriota</taxon>
        <taxon>Cyanophyceae</taxon>
        <taxon>Coleofasciculales</taxon>
        <taxon>Coleofasciculaceae</taxon>
        <taxon>Symploca</taxon>
    </lineage>
</organism>
<dbReference type="Gene3D" id="3.30.559.30">
    <property type="entry name" value="Nonribosomal peptide synthetase, condensation domain"/>
    <property type="match status" value="1"/>
</dbReference>
<comment type="caution">
    <text evidence="2">The sequence shown here is derived from an EMBL/GenBank/DDBJ whole genome shotgun (WGS) entry which is preliminary data.</text>
</comment>
<proteinExistence type="predicted"/>
<protein>
    <submittedName>
        <fullName evidence="2">Non-ribosomal peptide synthetase</fullName>
    </submittedName>
</protein>
<sequence length="197" mass="22358">YLEGHGREAVIAGVDTSRTVGWFTSVFPMHLDLEKVDDLLDTLMSVKEQLRSIPNRGMGYGWLRYCSSDGEIIQKLSARPQAEIIFNYLGQFDQVFAESSTFQLAQESYGLTNSPKATRSHLLQIIGKVMGGQLQMNWAYSTNIHRRDTIENLAQCFIETLRSLINHNQSNSSTSFTPSDFPEAELTQEQLDQLFRN</sequence>
<dbReference type="InterPro" id="IPR010060">
    <property type="entry name" value="NRPS_synth"/>
</dbReference>
<dbReference type="InterPro" id="IPR001242">
    <property type="entry name" value="Condensation_dom"/>
</dbReference>
<dbReference type="EMBL" id="JAAHFQ010000106">
    <property type="protein sequence ID" value="NER27502.1"/>
    <property type="molecule type" value="Genomic_DNA"/>
</dbReference>
<dbReference type="AlphaFoldDB" id="A0A6B3NA70"/>
<gene>
    <name evidence="2" type="ORF">F6J89_07675</name>
</gene>
<dbReference type="PANTHER" id="PTHR45398">
    <property type="match status" value="1"/>
</dbReference>
<dbReference type="Pfam" id="PF00668">
    <property type="entry name" value="Condensation"/>
    <property type="match status" value="1"/>
</dbReference>
<evidence type="ECO:0000313" key="2">
    <source>
        <dbReference type="EMBL" id="NER27502.1"/>
    </source>
</evidence>
<dbReference type="SUPFAM" id="SSF52777">
    <property type="entry name" value="CoA-dependent acyltransferases"/>
    <property type="match status" value="1"/>
</dbReference>
<dbReference type="NCBIfam" id="TIGR01720">
    <property type="entry name" value="NRPS-para261"/>
    <property type="match status" value="1"/>
</dbReference>
<reference evidence="2" key="1">
    <citation type="submission" date="2019-11" db="EMBL/GenBank/DDBJ databases">
        <title>Genomic insights into an expanded diversity of filamentous marine cyanobacteria reveals the extraordinary biosynthetic potential of Moorea and Okeania.</title>
        <authorList>
            <person name="Ferreira Leao T."/>
            <person name="Wang M."/>
            <person name="Moss N."/>
            <person name="Da Silva R."/>
            <person name="Sanders J."/>
            <person name="Nurk S."/>
            <person name="Gurevich A."/>
            <person name="Humphrey G."/>
            <person name="Reher R."/>
            <person name="Zhu Q."/>
            <person name="Belda-Ferre P."/>
            <person name="Glukhov E."/>
            <person name="Rex R."/>
            <person name="Dorrestein P.C."/>
            <person name="Knight R."/>
            <person name="Pevzner P."/>
            <person name="Gerwick W.H."/>
            <person name="Gerwick L."/>
        </authorList>
    </citation>
    <scope>NUCLEOTIDE SEQUENCE</scope>
    <source>
        <strain evidence="2">SIO1C4</strain>
    </source>
</reference>
<evidence type="ECO:0000259" key="1">
    <source>
        <dbReference type="Pfam" id="PF00668"/>
    </source>
</evidence>
<name>A0A6B3NA70_9CYAN</name>